<dbReference type="EMBL" id="BK015052">
    <property type="protein sequence ID" value="DAD89107.1"/>
    <property type="molecule type" value="Genomic_DNA"/>
</dbReference>
<name>A0A8S5N4P2_9CAUD</name>
<evidence type="ECO:0000313" key="1">
    <source>
        <dbReference type="EMBL" id="DAD89107.1"/>
    </source>
</evidence>
<protein>
    <recommendedName>
        <fullName evidence="2">DUF4406 domain-containing protein</fullName>
    </recommendedName>
</protein>
<proteinExistence type="predicted"/>
<organism evidence="1">
    <name type="scientific">Siphoviridae sp. ctv0N24</name>
    <dbReference type="NCBI Taxonomy" id="2826509"/>
    <lineage>
        <taxon>Viruses</taxon>
        <taxon>Duplodnaviria</taxon>
        <taxon>Heunggongvirae</taxon>
        <taxon>Uroviricota</taxon>
        <taxon>Caudoviricetes</taxon>
    </lineage>
</organism>
<reference evidence="1" key="1">
    <citation type="journal article" date="2021" name="Proc. Natl. Acad. Sci. U.S.A.">
        <title>A Catalog of Tens of Thousands of Viruses from Human Metagenomes Reveals Hidden Associations with Chronic Diseases.</title>
        <authorList>
            <person name="Tisza M.J."/>
            <person name="Buck C.B."/>
        </authorList>
    </citation>
    <scope>NUCLEOTIDE SEQUENCE</scope>
    <source>
        <strain evidence="1">Ctv0N24</strain>
    </source>
</reference>
<sequence>MKKLFISQPMRGKIDEEILAVREKAIKSAEKQIGEPVEVIDSFFQSAPVDAKPLWYLGESLKLLAEADVAYFAKGWEEARGCKIENTCAIEYGIETVIEDYTV</sequence>
<accession>A0A8S5N4P2</accession>
<evidence type="ECO:0008006" key="2">
    <source>
        <dbReference type="Google" id="ProtNLM"/>
    </source>
</evidence>